<name>A0A1A6GUQ1_NEOLE</name>
<dbReference type="AlphaFoldDB" id="A0A1A6GUQ1"/>
<gene>
    <name evidence="2" type="ORF">A6R68_01801</name>
</gene>
<organism evidence="2 3">
    <name type="scientific">Neotoma lepida</name>
    <name type="common">Desert woodrat</name>
    <dbReference type="NCBI Taxonomy" id="56216"/>
    <lineage>
        <taxon>Eukaryota</taxon>
        <taxon>Metazoa</taxon>
        <taxon>Chordata</taxon>
        <taxon>Craniata</taxon>
        <taxon>Vertebrata</taxon>
        <taxon>Euteleostomi</taxon>
        <taxon>Mammalia</taxon>
        <taxon>Eutheria</taxon>
        <taxon>Euarchontoglires</taxon>
        <taxon>Glires</taxon>
        <taxon>Rodentia</taxon>
        <taxon>Myomorpha</taxon>
        <taxon>Muroidea</taxon>
        <taxon>Cricetidae</taxon>
        <taxon>Neotominae</taxon>
        <taxon>Neotoma</taxon>
    </lineage>
</organism>
<accession>A0A1A6GUQ1</accession>
<proteinExistence type="predicted"/>
<reference evidence="2 3" key="1">
    <citation type="submission" date="2016-06" db="EMBL/GenBank/DDBJ databases">
        <title>The Draft Genome Sequence and Annotation of the Desert Woodrat Neotoma lepida.</title>
        <authorList>
            <person name="Campbell M."/>
            <person name="Oakeson K.F."/>
            <person name="Yandell M."/>
            <person name="Halpert J.R."/>
            <person name="Dearing D."/>
        </authorList>
    </citation>
    <scope>NUCLEOTIDE SEQUENCE [LARGE SCALE GENOMIC DNA]</scope>
    <source>
        <strain evidence="2">417</strain>
        <tissue evidence="2">Liver</tissue>
    </source>
</reference>
<feature type="non-terminal residue" evidence="2">
    <location>
        <position position="1"/>
    </location>
</feature>
<sequence length="73" mass="7959">GHFPGHLVDVSGAGTLSQSYQYEVCLTGDSGTGDFKFLKPMIPELLDAQDAIPRNQKAECSLKEQGRGHLREI</sequence>
<evidence type="ECO:0000259" key="1">
    <source>
        <dbReference type="Pfam" id="PF16492"/>
    </source>
</evidence>
<dbReference type="STRING" id="56216.A0A1A6GUQ1"/>
<feature type="domain" description="Cadherin cytoplasmic C-terminal" evidence="1">
    <location>
        <begin position="2"/>
        <end position="39"/>
    </location>
</feature>
<comment type="caution">
    <text evidence="2">The sequence shown here is derived from an EMBL/GenBank/DDBJ whole genome shotgun (WGS) entry which is preliminary data.</text>
</comment>
<evidence type="ECO:0000313" key="3">
    <source>
        <dbReference type="Proteomes" id="UP000092124"/>
    </source>
</evidence>
<evidence type="ECO:0000313" key="2">
    <source>
        <dbReference type="EMBL" id="OBS69659.1"/>
    </source>
</evidence>
<dbReference type="Proteomes" id="UP000092124">
    <property type="component" value="Unassembled WGS sequence"/>
</dbReference>
<dbReference type="Pfam" id="PF16492">
    <property type="entry name" value="Cadherin_C_2"/>
    <property type="match status" value="1"/>
</dbReference>
<protein>
    <recommendedName>
        <fullName evidence="1">Cadherin cytoplasmic C-terminal domain-containing protein</fullName>
    </recommendedName>
</protein>
<dbReference type="EMBL" id="LZPO01067545">
    <property type="protein sequence ID" value="OBS69659.1"/>
    <property type="molecule type" value="Genomic_DNA"/>
</dbReference>
<keyword evidence="3" id="KW-1185">Reference proteome</keyword>
<dbReference type="InterPro" id="IPR032455">
    <property type="entry name" value="Cadherin_C"/>
</dbReference>
<dbReference type="OrthoDB" id="9838103at2759"/>